<dbReference type="AlphaFoldDB" id="A0A2R6AM40"/>
<organism evidence="2 3">
    <name type="scientific">Candidatus Marsarchaeota G2 archaeon OSP_D</name>
    <dbReference type="NCBI Taxonomy" id="1978157"/>
    <lineage>
        <taxon>Archaea</taxon>
        <taxon>Candidatus Marsarchaeota</taxon>
        <taxon>Candidatus Marsarchaeota group 2</taxon>
    </lineage>
</organism>
<gene>
    <name evidence="2" type="ORF">B9Q03_10625</name>
</gene>
<name>A0A2R6AM40_9ARCH</name>
<sequence length="640" mass="70758">MVEGWGSEGEREYYVAEEEEREGVSGRRRTEAPSRGGGLEEAGARGVQGGSQPQPATTGKYPIPTPQQPTGGPSAPRNPVAPMGEQPKQLLALLRCISEQSRVFGGVHVGDVKRLLCNAFGNIHQVVYELMRLGYIRQATDTEQLTLNYYPPPFADEKEYRDNLVVVLERLAPSLAERIGADAVVSMVFLSAYQNELNGREVARSVSSQLVGEQRVLVALALSRDFHVLPEAASLYERLTSRPADEAERRLAQLSGDPDYLWTLVALSLETNLRQFVECGIRYTKVVSCYVELPKILGARMDDVKAREVLGELTRLGVFSGSATSHSKVVFSEANQAGLSYVLLLEKDKLKKALKTDWGLFVTLRYLIENRLLISEDRLPDLIRLNAVTPYINPVNVSEMRLYIREEAVEVFKEVYDDISLEIKTRLGGGGEEVGVQLFFDKGVAKFLTAPIIVTLHARDSWSKKNHFPAFTYEVLSKHTIVMLSPKELGYTNLKRLAMDRGVQLESERNQVFDVLGIDVDAIRDKFTGCEWVVCDDYNTQDANGNLVQVGRLRELLGAQKSVEPSRVEMGGGGPGGAGGGGQVPDFLVEVFGEGGRPSGRGRRRWCYSGMRRGTASSTYWRRCASGFTRSGTGATPKPR</sequence>
<reference evidence="2 3" key="1">
    <citation type="submission" date="2017-04" db="EMBL/GenBank/DDBJ databases">
        <title>Novel microbial lineages endemic to geothermal iron-oxide mats fill important gaps in the evolutionary history of Archaea.</title>
        <authorList>
            <person name="Jay Z.J."/>
            <person name="Beam J.P."/>
            <person name="Dlakic M."/>
            <person name="Rusch D.B."/>
            <person name="Kozubal M.A."/>
            <person name="Inskeep W.P."/>
        </authorList>
    </citation>
    <scope>NUCLEOTIDE SEQUENCE [LARGE SCALE GENOMIC DNA]</scope>
    <source>
        <strain evidence="2">OSP_D</strain>
    </source>
</reference>
<proteinExistence type="predicted"/>
<comment type="caution">
    <text evidence="2">The sequence shown here is derived from an EMBL/GenBank/DDBJ whole genome shotgun (WGS) entry which is preliminary data.</text>
</comment>
<evidence type="ECO:0000256" key="1">
    <source>
        <dbReference type="SAM" id="MobiDB-lite"/>
    </source>
</evidence>
<feature type="compositionally biased region" description="Basic and acidic residues" evidence="1">
    <location>
        <begin position="22"/>
        <end position="32"/>
    </location>
</feature>
<accession>A0A2R6AM40</accession>
<dbReference type="Proteomes" id="UP000240322">
    <property type="component" value="Unassembled WGS sequence"/>
</dbReference>
<evidence type="ECO:0000313" key="3">
    <source>
        <dbReference type="Proteomes" id="UP000240322"/>
    </source>
</evidence>
<dbReference type="EMBL" id="NEXE01000165">
    <property type="protein sequence ID" value="PSN87403.1"/>
    <property type="molecule type" value="Genomic_DNA"/>
</dbReference>
<protein>
    <submittedName>
        <fullName evidence="2">Uncharacterized protein</fullName>
    </submittedName>
</protein>
<feature type="region of interest" description="Disordered" evidence="1">
    <location>
        <begin position="1"/>
        <end position="83"/>
    </location>
</feature>
<evidence type="ECO:0000313" key="2">
    <source>
        <dbReference type="EMBL" id="PSN87403.1"/>
    </source>
</evidence>